<evidence type="ECO:0000313" key="4">
    <source>
        <dbReference type="Proteomes" id="UP000575898"/>
    </source>
</evidence>
<protein>
    <submittedName>
        <fullName evidence="3">1-acyl-sn-glycerol-3-phosphate acyltransferase</fullName>
    </submittedName>
</protein>
<comment type="caution">
    <text evidence="3">The sequence shown here is derived from an EMBL/GenBank/DDBJ whole genome shotgun (WGS) entry which is preliminary data.</text>
</comment>
<organism evidence="3 4">
    <name type="scientific">Chitinivorax tropicus</name>
    <dbReference type="NCBI Taxonomy" id="714531"/>
    <lineage>
        <taxon>Bacteria</taxon>
        <taxon>Pseudomonadati</taxon>
        <taxon>Pseudomonadota</taxon>
        <taxon>Betaproteobacteria</taxon>
        <taxon>Chitinivorax</taxon>
    </lineage>
</organism>
<sequence length="300" mass="34644">MLSFLPAPVIGVLASLLLFLNILFCASLLLGFAVIKLVLPFKPVRIVIDRLLNFFAENWVSGNSGWMRLTQPMNWTVRGADQLQYHGWYLVNSNHQSWVDIFVLQHIFGRRIPLLKFFLKRELIWVPIMGLAWWALDFPFMRRHSEAYLQKHPDQRGKDLETTRKACEKFALIPTSVMNFLEGTRYTSAKHQRQQSPYQHLLKPKAGGIALALNAMGDKFQSFLNVTIVYPDGIPTFWGFLCGKMGRVVVEVETLPIPMHFVGKDYQNDPTFKTDIQQWVHELWLEKDALIGRLLAESRS</sequence>
<dbReference type="InterPro" id="IPR002123">
    <property type="entry name" value="Plipid/glycerol_acylTrfase"/>
</dbReference>
<feature type="transmembrane region" description="Helical" evidence="1">
    <location>
        <begin position="12"/>
        <end position="35"/>
    </location>
</feature>
<keyword evidence="3" id="KW-0808">Transferase</keyword>
<dbReference type="Proteomes" id="UP000575898">
    <property type="component" value="Unassembled WGS sequence"/>
</dbReference>
<keyword evidence="1" id="KW-0812">Transmembrane</keyword>
<dbReference type="Pfam" id="PF01553">
    <property type="entry name" value="Acyltransferase"/>
    <property type="match status" value="1"/>
</dbReference>
<dbReference type="RefSeq" id="WP_184039839.1">
    <property type="nucleotide sequence ID" value="NZ_JACHHY010000015.1"/>
</dbReference>
<reference evidence="3 4" key="1">
    <citation type="submission" date="2020-08" db="EMBL/GenBank/DDBJ databases">
        <title>Genomic Encyclopedia of Type Strains, Phase IV (KMG-IV): sequencing the most valuable type-strain genomes for metagenomic binning, comparative biology and taxonomic classification.</title>
        <authorList>
            <person name="Goeker M."/>
        </authorList>
    </citation>
    <scope>NUCLEOTIDE SEQUENCE [LARGE SCALE GENOMIC DNA]</scope>
    <source>
        <strain evidence="3 4">DSM 27165</strain>
    </source>
</reference>
<keyword evidence="3" id="KW-0012">Acyltransferase</keyword>
<keyword evidence="1" id="KW-0472">Membrane</keyword>
<dbReference type="GO" id="GO:0016746">
    <property type="term" value="F:acyltransferase activity"/>
    <property type="evidence" value="ECO:0007669"/>
    <property type="project" value="UniProtKB-KW"/>
</dbReference>
<dbReference type="EMBL" id="JACHHY010000015">
    <property type="protein sequence ID" value="MBB5019272.1"/>
    <property type="molecule type" value="Genomic_DNA"/>
</dbReference>
<keyword evidence="1" id="KW-1133">Transmembrane helix</keyword>
<proteinExistence type="predicted"/>
<gene>
    <name evidence="3" type="ORF">HNQ59_002570</name>
</gene>
<dbReference type="AlphaFoldDB" id="A0A840MR61"/>
<dbReference type="PANTHER" id="PTHR10983">
    <property type="entry name" value="1-ACYLGLYCEROL-3-PHOSPHATE ACYLTRANSFERASE-RELATED"/>
    <property type="match status" value="1"/>
</dbReference>
<feature type="domain" description="Phospholipid/glycerol acyltransferase" evidence="2">
    <location>
        <begin position="89"/>
        <end position="231"/>
    </location>
</feature>
<evidence type="ECO:0000313" key="3">
    <source>
        <dbReference type="EMBL" id="MBB5019272.1"/>
    </source>
</evidence>
<name>A0A840MR61_9PROT</name>
<evidence type="ECO:0000259" key="2">
    <source>
        <dbReference type="SMART" id="SM00563"/>
    </source>
</evidence>
<accession>A0A840MR61</accession>
<keyword evidence="4" id="KW-1185">Reference proteome</keyword>
<dbReference type="SUPFAM" id="SSF69593">
    <property type="entry name" value="Glycerol-3-phosphate (1)-acyltransferase"/>
    <property type="match status" value="1"/>
</dbReference>
<evidence type="ECO:0000256" key="1">
    <source>
        <dbReference type="SAM" id="Phobius"/>
    </source>
</evidence>
<dbReference type="SMART" id="SM00563">
    <property type="entry name" value="PlsC"/>
    <property type="match status" value="1"/>
</dbReference>
<dbReference type="PANTHER" id="PTHR10983:SF16">
    <property type="entry name" value="LYSOCARDIOLIPIN ACYLTRANSFERASE 1"/>
    <property type="match status" value="1"/>
</dbReference>
<dbReference type="CDD" id="cd07990">
    <property type="entry name" value="LPLAT_LCLAT1-like"/>
    <property type="match status" value="1"/>
</dbReference>
<feature type="transmembrane region" description="Helical" evidence="1">
    <location>
        <begin position="123"/>
        <end position="141"/>
    </location>
</feature>
<dbReference type="NCBIfam" id="NF010621">
    <property type="entry name" value="PRK14014.1"/>
    <property type="match status" value="1"/>
</dbReference>